<keyword evidence="4" id="KW-0808">Transferase</keyword>
<dbReference type="Gene3D" id="3.30.450.20">
    <property type="entry name" value="PAS domain"/>
    <property type="match status" value="1"/>
</dbReference>
<dbReference type="PANTHER" id="PTHR45339:SF1">
    <property type="entry name" value="HYBRID SIGNAL TRANSDUCTION HISTIDINE KINASE J"/>
    <property type="match status" value="1"/>
</dbReference>
<dbReference type="FunFam" id="3.30.565.10:FF:000010">
    <property type="entry name" value="Sensor histidine kinase RcsC"/>
    <property type="match status" value="1"/>
</dbReference>
<evidence type="ECO:0000256" key="7">
    <source>
        <dbReference type="ARBA" id="ARBA00022840"/>
    </source>
</evidence>
<evidence type="ECO:0000313" key="18">
    <source>
        <dbReference type="EMBL" id="OYD55777.1"/>
    </source>
</evidence>
<keyword evidence="14" id="KW-0472">Membrane</keyword>
<dbReference type="Gene3D" id="1.10.287.130">
    <property type="match status" value="1"/>
</dbReference>
<feature type="domain" description="Histidine kinase" evidence="15">
    <location>
        <begin position="440"/>
        <end position="660"/>
    </location>
</feature>
<evidence type="ECO:0000256" key="10">
    <source>
        <dbReference type="ARBA" id="ARBA00064003"/>
    </source>
</evidence>
<dbReference type="SUPFAM" id="SSF55874">
    <property type="entry name" value="ATPase domain of HSP90 chaperone/DNA topoisomerase II/histidine kinase"/>
    <property type="match status" value="1"/>
</dbReference>
<dbReference type="InterPro" id="IPR036890">
    <property type="entry name" value="HATPase_C_sf"/>
</dbReference>
<dbReference type="FunFam" id="1.10.287.130:FF:000002">
    <property type="entry name" value="Two-component osmosensing histidine kinase"/>
    <property type="match status" value="1"/>
</dbReference>
<dbReference type="Pfam" id="PF00072">
    <property type="entry name" value="Response_reg"/>
    <property type="match status" value="1"/>
</dbReference>
<evidence type="ECO:0000256" key="3">
    <source>
        <dbReference type="ARBA" id="ARBA00022553"/>
    </source>
</evidence>
<dbReference type="PROSITE" id="PS50109">
    <property type="entry name" value="HIS_KIN"/>
    <property type="match status" value="1"/>
</dbReference>
<dbReference type="SUPFAM" id="SSF47384">
    <property type="entry name" value="Homodimeric domain of signal transducing histidine kinase"/>
    <property type="match status" value="1"/>
</dbReference>
<dbReference type="InterPro" id="IPR001610">
    <property type="entry name" value="PAC"/>
</dbReference>
<dbReference type="RefSeq" id="WP_094266662.1">
    <property type="nucleotide sequence ID" value="NZ_NOIH01000002.1"/>
</dbReference>
<keyword evidence="6" id="KW-0418">Kinase</keyword>
<dbReference type="PANTHER" id="PTHR45339">
    <property type="entry name" value="HYBRID SIGNAL TRANSDUCTION HISTIDINE KINASE J"/>
    <property type="match status" value="1"/>
</dbReference>
<keyword evidence="5" id="KW-0547">Nucleotide-binding</keyword>
<proteinExistence type="predicted"/>
<keyword evidence="7" id="KW-0067">ATP-binding</keyword>
<gene>
    <name evidence="18" type="ORF">CGK74_01130</name>
</gene>
<reference evidence="18 19" key="1">
    <citation type="submission" date="2017-07" db="EMBL/GenBank/DDBJ databases">
        <title>Thauera sp. KNDSS-Mac4 genome sequence and assembly.</title>
        <authorList>
            <person name="Mayilraj S."/>
        </authorList>
    </citation>
    <scope>NUCLEOTIDE SEQUENCE [LARGE SCALE GENOMIC DNA]</scope>
    <source>
        <strain evidence="18 19">KNDSS-Mac4</strain>
    </source>
</reference>
<evidence type="ECO:0000256" key="5">
    <source>
        <dbReference type="ARBA" id="ARBA00022741"/>
    </source>
</evidence>
<evidence type="ECO:0000259" key="15">
    <source>
        <dbReference type="PROSITE" id="PS50109"/>
    </source>
</evidence>
<dbReference type="GO" id="GO:0000155">
    <property type="term" value="F:phosphorelay sensor kinase activity"/>
    <property type="evidence" value="ECO:0007669"/>
    <property type="project" value="InterPro"/>
</dbReference>
<dbReference type="Proteomes" id="UP000215181">
    <property type="component" value="Unassembled WGS sequence"/>
</dbReference>
<accession>A0A235F4E8</accession>
<dbReference type="SUPFAM" id="SSF52172">
    <property type="entry name" value="CheY-like"/>
    <property type="match status" value="1"/>
</dbReference>
<sequence length="901" mass="99605">MRPRRRIPLLVYLLLPVMLVLGAAAALNIGALDDLQRKQRVIQSAQMEALGGVDDVVEFSHGVLFLHRKARELIHDVAQGAVDEEARAIRRAEVLRELRDMQRLLAFAAERGHPAHIAAQFAEEQARFEDYRRFLVPALDARPAPERVLDLIRQADRLHTELADHRALLSSAMVRSAAEGLHALEHNLTDHVEQATLLTIVGMLLVAGLWLLGAFWLNWRMATITDSLGALAGADTEAPVLDRLERLHHGHGLLQDVAEAVLAFRDVIRARRVASQALARREEIYRSLVDQSSSGIVLVDVETLHFAEFNDAACASLGYSREEFARLSLYDVQANWSRHEVDTRLRDILVTGSASFENQRRRKDGSVRHVWVTIKVIDIGGRKYLSSVWTDITEHMEARRELLRYQNELEDLVRERTAELTVAKAAAESASRAKSAFLANMSHEIRTPMNAIIGLSYLLRRDPALQAQRAQLDTIHATAMQLLSIINDILDFSRIEAGAVSIELVDFDPDSVIDNLAAQARDLLAHKRLAFEVDTERLPRRLLGDPLRLGQVLQKFVSNAIKFTEAGRVVLRGLTVPHDDGTQWVRFEVEDTGIGIRPEQQERLFQAFEQIDASTTRAHEGTGLGLVIARSLTRLMGGEIGVRSSPGVGSCFWIEVPLAAVGELAGGGRADAARRRPGAGRDDAESSRFEGLRVLLAEDNAVNREVALALLRRTGLEVDCAGNGQEAVEMAGRGGYDLILMDVQMPVMDGLEATRRLRAEGACSVPILGMTANIFKEDREACLAAGMNAHLPKPVEPQMLYETLRRWLPAVPAPRTGAFAAPSAVEAIDWDALRVQVATLARLLAEDDIEALQAFDRCRAALEGLFGATLAPLTAHIQGFTLDEAAHELEALVAREPRLRH</sequence>
<dbReference type="SUPFAM" id="SSF55785">
    <property type="entry name" value="PYP-like sensor domain (PAS domain)"/>
    <property type="match status" value="1"/>
</dbReference>
<dbReference type="InterPro" id="IPR035965">
    <property type="entry name" value="PAS-like_dom_sf"/>
</dbReference>
<evidence type="ECO:0000256" key="1">
    <source>
        <dbReference type="ARBA" id="ARBA00000085"/>
    </source>
</evidence>
<dbReference type="SMART" id="SM00388">
    <property type="entry name" value="HisKA"/>
    <property type="match status" value="1"/>
</dbReference>
<comment type="catalytic activity">
    <reaction evidence="1">
        <text>ATP + protein L-histidine = ADP + protein N-phospho-L-histidine.</text>
        <dbReference type="EC" id="2.7.13.3"/>
    </reaction>
</comment>
<dbReference type="CDD" id="cd00130">
    <property type="entry name" value="PAS"/>
    <property type="match status" value="1"/>
</dbReference>
<feature type="domain" description="Response regulatory" evidence="16">
    <location>
        <begin position="693"/>
        <end position="808"/>
    </location>
</feature>
<dbReference type="Gene3D" id="3.30.565.10">
    <property type="entry name" value="Histidine kinase-like ATPase, C-terminal domain"/>
    <property type="match status" value="1"/>
</dbReference>
<dbReference type="PRINTS" id="PR00344">
    <property type="entry name" value="BCTRLSENSOR"/>
</dbReference>
<protein>
    <recommendedName>
        <fullName evidence="11">Sensory/regulatory protein RpfC</fullName>
        <ecNumber evidence="2">2.7.13.3</ecNumber>
    </recommendedName>
    <alternativeName>
        <fullName evidence="12">Virulence sensor protein BvgS</fullName>
    </alternativeName>
</protein>
<evidence type="ECO:0000256" key="14">
    <source>
        <dbReference type="SAM" id="Phobius"/>
    </source>
</evidence>
<keyword evidence="19" id="KW-1185">Reference proteome</keyword>
<dbReference type="InterPro" id="IPR011006">
    <property type="entry name" value="CheY-like_superfamily"/>
</dbReference>
<dbReference type="GO" id="GO:0005524">
    <property type="term" value="F:ATP binding"/>
    <property type="evidence" value="ECO:0007669"/>
    <property type="project" value="UniProtKB-KW"/>
</dbReference>
<dbReference type="CDD" id="cd00082">
    <property type="entry name" value="HisKA"/>
    <property type="match status" value="1"/>
</dbReference>
<evidence type="ECO:0000256" key="4">
    <source>
        <dbReference type="ARBA" id="ARBA00022679"/>
    </source>
</evidence>
<dbReference type="EC" id="2.7.13.3" evidence="2"/>
<evidence type="ECO:0000256" key="12">
    <source>
        <dbReference type="ARBA" id="ARBA00070152"/>
    </source>
</evidence>
<keyword evidence="14" id="KW-1133">Transmembrane helix</keyword>
<keyword evidence="14" id="KW-0812">Transmembrane</keyword>
<comment type="function">
    <text evidence="9">Member of the two-component regulatory system BvgS/BvgA. Phosphorylates BvgA via a four-step phosphorelay in response to environmental signals.</text>
</comment>
<dbReference type="EMBL" id="NOIH01000002">
    <property type="protein sequence ID" value="OYD55777.1"/>
    <property type="molecule type" value="Genomic_DNA"/>
</dbReference>
<evidence type="ECO:0000256" key="8">
    <source>
        <dbReference type="ARBA" id="ARBA00023012"/>
    </source>
</evidence>
<comment type="caution">
    <text evidence="18">The sequence shown here is derived from an EMBL/GenBank/DDBJ whole genome shotgun (WGS) entry which is preliminary data.</text>
</comment>
<evidence type="ECO:0000256" key="9">
    <source>
        <dbReference type="ARBA" id="ARBA00058004"/>
    </source>
</evidence>
<evidence type="ECO:0000256" key="11">
    <source>
        <dbReference type="ARBA" id="ARBA00068150"/>
    </source>
</evidence>
<dbReference type="NCBIfam" id="TIGR00229">
    <property type="entry name" value="sensory_box"/>
    <property type="match status" value="1"/>
</dbReference>
<dbReference type="CDD" id="cd16922">
    <property type="entry name" value="HATPase_EvgS-ArcB-TorS-like"/>
    <property type="match status" value="1"/>
</dbReference>
<dbReference type="AlphaFoldDB" id="A0A235F4E8"/>
<dbReference type="InterPro" id="IPR004358">
    <property type="entry name" value="Sig_transdc_His_kin-like_C"/>
</dbReference>
<dbReference type="Gene3D" id="3.40.50.2300">
    <property type="match status" value="1"/>
</dbReference>
<evidence type="ECO:0000313" key="19">
    <source>
        <dbReference type="Proteomes" id="UP000215181"/>
    </source>
</evidence>
<keyword evidence="8" id="KW-0902">Two-component regulatory system</keyword>
<dbReference type="PROSITE" id="PS50112">
    <property type="entry name" value="PAS"/>
    <property type="match status" value="1"/>
</dbReference>
<dbReference type="SMART" id="SM00387">
    <property type="entry name" value="HATPase_c"/>
    <property type="match status" value="1"/>
</dbReference>
<dbReference type="InterPro" id="IPR005467">
    <property type="entry name" value="His_kinase_dom"/>
</dbReference>
<comment type="subunit">
    <text evidence="10">At low DSF concentrations, interacts with RpfF.</text>
</comment>
<dbReference type="Pfam" id="PF13426">
    <property type="entry name" value="PAS_9"/>
    <property type="match status" value="1"/>
</dbReference>
<dbReference type="PROSITE" id="PS50110">
    <property type="entry name" value="RESPONSE_REGULATORY"/>
    <property type="match status" value="1"/>
</dbReference>
<dbReference type="InterPro" id="IPR003661">
    <property type="entry name" value="HisK_dim/P_dom"/>
</dbReference>
<evidence type="ECO:0000259" key="17">
    <source>
        <dbReference type="PROSITE" id="PS50112"/>
    </source>
</evidence>
<dbReference type="Pfam" id="PF00512">
    <property type="entry name" value="HisKA"/>
    <property type="match status" value="1"/>
</dbReference>
<dbReference type="InterPro" id="IPR036097">
    <property type="entry name" value="HisK_dim/P_sf"/>
</dbReference>
<dbReference type="SMART" id="SM00086">
    <property type="entry name" value="PAC"/>
    <property type="match status" value="1"/>
</dbReference>
<feature type="domain" description="PAS" evidence="17">
    <location>
        <begin position="281"/>
        <end position="324"/>
    </location>
</feature>
<dbReference type="InterPro" id="IPR001789">
    <property type="entry name" value="Sig_transdc_resp-reg_receiver"/>
</dbReference>
<feature type="transmembrane region" description="Helical" evidence="14">
    <location>
        <begin position="197"/>
        <end position="217"/>
    </location>
</feature>
<keyword evidence="3 13" id="KW-0597">Phosphoprotein</keyword>
<evidence type="ECO:0000256" key="13">
    <source>
        <dbReference type="PROSITE-ProRule" id="PRU00169"/>
    </source>
</evidence>
<organism evidence="18 19">
    <name type="scientific">Thauera propionica</name>
    <dbReference type="NCBI Taxonomy" id="2019431"/>
    <lineage>
        <taxon>Bacteria</taxon>
        <taxon>Pseudomonadati</taxon>
        <taxon>Pseudomonadota</taxon>
        <taxon>Betaproteobacteria</taxon>
        <taxon>Rhodocyclales</taxon>
        <taxon>Zoogloeaceae</taxon>
        <taxon>Thauera</taxon>
    </lineage>
</organism>
<dbReference type="OrthoDB" id="5290456at2"/>
<evidence type="ECO:0000256" key="6">
    <source>
        <dbReference type="ARBA" id="ARBA00022777"/>
    </source>
</evidence>
<dbReference type="InterPro" id="IPR003594">
    <property type="entry name" value="HATPase_dom"/>
</dbReference>
<dbReference type="CDD" id="cd17546">
    <property type="entry name" value="REC_hyHK_CKI1_RcsC-like"/>
    <property type="match status" value="1"/>
</dbReference>
<dbReference type="SMART" id="SM00091">
    <property type="entry name" value="PAS"/>
    <property type="match status" value="1"/>
</dbReference>
<dbReference type="SMART" id="SM00448">
    <property type="entry name" value="REC"/>
    <property type="match status" value="1"/>
</dbReference>
<feature type="modified residue" description="4-aspartylphosphate" evidence="13">
    <location>
        <position position="742"/>
    </location>
</feature>
<dbReference type="InterPro" id="IPR000014">
    <property type="entry name" value="PAS"/>
</dbReference>
<evidence type="ECO:0000259" key="16">
    <source>
        <dbReference type="PROSITE" id="PS50110"/>
    </source>
</evidence>
<dbReference type="Pfam" id="PF02518">
    <property type="entry name" value="HATPase_c"/>
    <property type="match status" value="1"/>
</dbReference>
<name>A0A235F4E8_9RHOO</name>
<evidence type="ECO:0000256" key="2">
    <source>
        <dbReference type="ARBA" id="ARBA00012438"/>
    </source>
</evidence>